<comment type="caution">
    <text evidence="1">The sequence shown here is derived from an EMBL/GenBank/DDBJ whole genome shotgun (WGS) entry which is preliminary data.</text>
</comment>
<evidence type="ECO:0000313" key="1">
    <source>
        <dbReference type="EMBL" id="CAJ2669721.1"/>
    </source>
</evidence>
<evidence type="ECO:0000313" key="2">
    <source>
        <dbReference type="Proteomes" id="UP001177021"/>
    </source>
</evidence>
<dbReference type="Proteomes" id="UP001177021">
    <property type="component" value="Unassembled WGS sequence"/>
</dbReference>
<keyword evidence="2" id="KW-1185">Reference proteome</keyword>
<sequence>MNTELPMSQRRHKSNPSPSVILPDDLVVEILCFLKVKPLMKMKCVCKSWNILISDPKFVKMHLNQSSRNSHSYVVSSKDSKQDDDYSFIPFNVNDLLENSSITFPDDPYYRLIDKDCHQVVGSCNGLVCLLGYSLAEYGHKETCFRLWNPATRTISDKLGYFPEDMNRLKFWKFIFGYDNLTDAYKVVALHPGNSLTTVVQVFSFGNNVWRNIQSFTARPFQLVFSTNKEFIGVQLNCTVNWLAVGVASMFVIISLDLGTETHAQLLVPSGTEEMSSVFPGVCVLMDSLCYYHDIEGTDFVIWKMTKFGDEKSWTQFLRFSYQILQMNLKCTPYFNLYENGDTLVFTQDLQDQVILYNWRNSTVVKTRVNKKICWFNPKKKKKICWFSINNYVESLIPTC</sequence>
<name>A0ACB0LMR1_TRIPR</name>
<reference evidence="1" key="1">
    <citation type="submission" date="2023-10" db="EMBL/GenBank/DDBJ databases">
        <authorList>
            <person name="Rodriguez Cubillos JULIANA M."/>
            <person name="De Vega J."/>
        </authorList>
    </citation>
    <scope>NUCLEOTIDE SEQUENCE</scope>
</reference>
<organism evidence="1 2">
    <name type="scientific">Trifolium pratense</name>
    <name type="common">Red clover</name>
    <dbReference type="NCBI Taxonomy" id="57577"/>
    <lineage>
        <taxon>Eukaryota</taxon>
        <taxon>Viridiplantae</taxon>
        <taxon>Streptophyta</taxon>
        <taxon>Embryophyta</taxon>
        <taxon>Tracheophyta</taxon>
        <taxon>Spermatophyta</taxon>
        <taxon>Magnoliopsida</taxon>
        <taxon>eudicotyledons</taxon>
        <taxon>Gunneridae</taxon>
        <taxon>Pentapetalae</taxon>
        <taxon>rosids</taxon>
        <taxon>fabids</taxon>
        <taxon>Fabales</taxon>
        <taxon>Fabaceae</taxon>
        <taxon>Papilionoideae</taxon>
        <taxon>50 kb inversion clade</taxon>
        <taxon>NPAAA clade</taxon>
        <taxon>Hologalegina</taxon>
        <taxon>IRL clade</taxon>
        <taxon>Trifolieae</taxon>
        <taxon>Trifolium</taxon>
    </lineage>
</organism>
<accession>A0ACB0LMR1</accession>
<dbReference type="EMBL" id="CASHSV030000615">
    <property type="protein sequence ID" value="CAJ2669721.1"/>
    <property type="molecule type" value="Genomic_DNA"/>
</dbReference>
<gene>
    <name evidence="1" type="ORF">MILVUS5_LOCUS33869</name>
</gene>
<proteinExistence type="predicted"/>
<protein>
    <submittedName>
        <fullName evidence="1">Uncharacterized protein</fullName>
    </submittedName>
</protein>